<gene>
    <name evidence="4" type="ORF">FRUB_06836</name>
</gene>
<evidence type="ECO:0000259" key="3">
    <source>
        <dbReference type="Pfam" id="PF07238"/>
    </source>
</evidence>
<sequence>MNFDTFVPWLPYAAIAGGVAIAVFILFKRRERGKTPLVQLAVPEGAEDPEDTTDPNYSNRRSALRREGKPVPIRITSPSLRSGRDGGYVLDRSTGGVRIAMSLAMAPGSTMQIRANNAPDSIPWVSVIVRNCRNAGQHFEIGCEFEKTPPWNVLLLFG</sequence>
<dbReference type="InterPro" id="IPR009875">
    <property type="entry name" value="PilZ_domain"/>
</dbReference>
<feature type="domain" description="PilZ" evidence="3">
    <location>
        <begin position="60"/>
        <end position="147"/>
    </location>
</feature>
<dbReference type="OrthoDB" id="287302at2"/>
<keyword evidence="2" id="KW-0812">Transmembrane</keyword>
<keyword evidence="2" id="KW-1133">Transmembrane helix</keyword>
<dbReference type="AlphaFoldDB" id="A0A225DJU8"/>
<proteinExistence type="predicted"/>
<keyword evidence="5" id="KW-1185">Reference proteome</keyword>
<keyword evidence="2" id="KW-0472">Membrane</keyword>
<accession>A0A225DJU8</accession>
<feature type="region of interest" description="Disordered" evidence="1">
    <location>
        <begin position="42"/>
        <end position="69"/>
    </location>
</feature>
<reference evidence="5" key="1">
    <citation type="submission" date="2017-06" db="EMBL/GenBank/DDBJ databases">
        <title>Genome analysis of Fimbriiglobus ruber SP5, the first member of the order Planctomycetales with confirmed chitinolytic capability.</title>
        <authorList>
            <person name="Ravin N.V."/>
            <person name="Rakitin A.L."/>
            <person name="Ivanova A.A."/>
            <person name="Beletsky A.V."/>
            <person name="Kulichevskaya I.S."/>
            <person name="Mardanov A.V."/>
            <person name="Dedysh S.N."/>
        </authorList>
    </citation>
    <scope>NUCLEOTIDE SEQUENCE [LARGE SCALE GENOMIC DNA]</scope>
    <source>
        <strain evidence="5">SP5</strain>
    </source>
</reference>
<comment type="caution">
    <text evidence="4">The sequence shown here is derived from an EMBL/GenBank/DDBJ whole genome shotgun (WGS) entry which is preliminary data.</text>
</comment>
<feature type="transmembrane region" description="Helical" evidence="2">
    <location>
        <begin position="6"/>
        <end position="27"/>
    </location>
</feature>
<dbReference type="Proteomes" id="UP000214646">
    <property type="component" value="Unassembled WGS sequence"/>
</dbReference>
<dbReference type="RefSeq" id="WP_088257577.1">
    <property type="nucleotide sequence ID" value="NZ_NIDE01000014.1"/>
</dbReference>
<dbReference type="EMBL" id="NIDE01000014">
    <property type="protein sequence ID" value="OWK37716.1"/>
    <property type="molecule type" value="Genomic_DNA"/>
</dbReference>
<protein>
    <recommendedName>
        <fullName evidence="3">PilZ domain-containing protein</fullName>
    </recommendedName>
</protein>
<organism evidence="4 5">
    <name type="scientific">Fimbriiglobus ruber</name>
    <dbReference type="NCBI Taxonomy" id="1908690"/>
    <lineage>
        <taxon>Bacteria</taxon>
        <taxon>Pseudomonadati</taxon>
        <taxon>Planctomycetota</taxon>
        <taxon>Planctomycetia</taxon>
        <taxon>Gemmatales</taxon>
        <taxon>Gemmataceae</taxon>
        <taxon>Fimbriiglobus</taxon>
    </lineage>
</organism>
<dbReference type="Pfam" id="PF07238">
    <property type="entry name" value="PilZ"/>
    <property type="match status" value="1"/>
</dbReference>
<evidence type="ECO:0000256" key="1">
    <source>
        <dbReference type="SAM" id="MobiDB-lite"/>
    </source>
</evidence>
<evidence type="ECO:0000313" key="4">
    <source>
        <dbReference type="EMBL" id="OWK37716.1"/>
    </source>
</evidence>
<name>A0A225DJU8_9BACT</name>
<evidence type="ECO:0000256" key="2">
    <source>
        <dbReference type="SAM" id="Phobius"/>
    </source>
</evidence>
<dbReference type="GO" id="GO:0035438">
    <property type="term" value="F:cyclic-di-GMP binding"/>
    <property type="evidence" value="ECO:0007669"/>
    <property type="project" value="InterPro"/>
</dbReference>
<evidence type="ECO:0000313" key="5">
    <source>
        <dbReference type="Proteomes" id="UP000214646"/>
    </source>
</evidence>